<dbReference type="AlphaFoldDB" id="A0A9D5D2Q2"/>
<dbReference type="PRINTS" id="PR00705">
    <property type="entry name" value="PAPAIN"/>
</dbReference>
<accession>A0A9D5D2Q2</accession>
<evidence type="ECO:0000256" key="6">
    <source>
        <dbReference type="SAM" id="SignalP"/>
    </source>
</evidence>
<feature type="domain" description="Peptidase C1A papain C-terminal" evidence="7">
    <location>
        <begin position="124"/>
        <end position="336"/>
    </location>
</feature>
<dbReference type="PROSITE" id="PS00639">
    <property type="entry name" value="THIOL_PROTEASE_HIS"/>
    <property type="match status" value="1"/>
</dbReference>
<feature type="chain" id="PRO_5038745527" evidence="6">
    <location>
        <begin position="21"/>
        <end position="362"/>
    </location>
</feature>
<keyword evidence="10" id="KW-1185">Reference proteome</keyword>
<comment type="caution">
    <text evidence="9">The sequence shown here is derived from an EMBL/GenBank/DDBJ whole genome shotgun (WGS) entry which is preliminary data.</text>
</comment>
<dbReference type="GO" id="GO:0006508">
    <property type="term" value="P:proteolysis"/>
    <property type="evidence" value="ECO:0007669"/>
    <property type="project" value="UniProtKB-KW"/>
</dbReference>
<evidence type="ECO:0000313" key="9">
    <source>
        <dbReference type="EMBL" id="KAJ0984365.1"/>
    </source>
</evidence>
<dbReference type="InterPro" id="IPR013128">
    <property type="entry name" value="Peptidase_C1A"/>
</dbReference>
<dbReference type="InterPro" id="IPR025660">
    <property type="entry name" value="Pept_his_AS"/>
</dbReference>
<feature type="domain" description="Cathepsin propeptide inhibitor" evidence="8">
    <location>
        <begin position="38"/>
        <end position="94"/>
    </location>
</feature>
<dbReference type="OrthoDB" id="10253408at2759"/>
<dbReference type="SMART" id="SM00645">
    <property type="entry name" value="Pept_C1"/>
    <property type="match status" value="1"/>
</dbReference>
<gene>
    <name evidence="9" type="ORF">J5N97_002721</name>
</gene>
<reference evidence="9" key="1">
    <citation type="submission" date="2021-03" db="EMBL/GenBank/DDBJ databases">
        <authorList>
            <person name="Li Z."/>
            <person name="Yang C."/>
        </authorList>
    </citation>
    <scope>NUCLEOTIDE SEQUENCE</scope>
    <source>
        <strain evidence="9">Dzin_1.0</strain>
        <tissue evidence="9">Leaf</tissue>
    </source>
</reference>
<dbReference type="PANTHER" id="PTHR12411">
    <property type="entry name" value="CYSTEINE PROTEASE FAMILY C1-RELATED"/>
    <property type="match status" value="1"/>
</dbReference>
<evidence type="ECO:0000256" key="3">
    <source>
        <dbReference type="ARBA" id="ARBA00022801"/>
    </source>
</evidence>
<dbReference type="Pfam" id="PF00112">
    <property type="entry name" value="Peptidase_C1"/>
    <property type="match status" value="1"/>
</dbReference>
<keyword evidence="6" id="KW-0732">Signal</keyword>
<evidence type="ECO:0000313" key="10">
    <source>
        <dbReference type="Proteomes" id="UP001085076"/>
    </source>
</evidence>
<reference evidence="9" key="2">
    <citation type="journal article" date="2022" name="Hortic Res">
        <title>The genome of Dioscorea zingiberensis sheds light on the biosynthesis, origin and evolution of the medicinally important diosgenin saponins.</title>
        <authorList>
            <person name="Li Y."/>
            <person name="Tan C."/>
            <person name="Li Z."/>
            <person name="Guo J."/>
            <person name="Li S."/>
            <person name="Chen X."/>
            <person name="Wang C."/>
            <person name="Dai X."/>
            <person name="Yang H."/>
            <person name="Song W."/>
            <person name="Hou L."/>
            <person name="Xu J."/>
            <person name="Tong Z."/>
            <person name="Xu A."/>
            <person name="Yuan X."/>
            <person name="Wang W."/>
            <person name="Yang Q."/>
            <person name="Chen L."/>
            <person name="Sun Z."/>
            <person name="Wang K."/>
            <person name="Pan B."/>
            <person name="Chen J."/>
            <person name="Bao Y."/>
            <person name="Liu F."/>
            <person name="Qi X."/>
            <person name="Gang D.R."/>
            <person name="Wen J."/>
            <person name="Li J."/>
        </authorList>
    </citation>
    <scope>NUCLEOTIDE SEQUENCE</scope>
    <source>
        <strain evidence="9">Dzin_1.0</strain>
    </source>
</reference>
<name>A0A9D5D2Q2_9LILI</name>
<evidence type="ECO:0000256" key="2">
    <source>
        <dbReference type="ARBA" id="ARBA00022670"/>
    </source>
</evidence>
<dbReference type="Pfam" id="PF08246">
    <property type="entry name" value="Inhibitor_I29"/>
    <property type="match status" value="1"/>
</dbReference>
<evidence type="ECO:0000259" key="7">
    <source>
        <dbReference type="SMART" id="SM00645"/>
    </source>
</evidence>
<evidence type="ECO:0000256" key="4">
    <source>
        <dbReference type="ARBA" id="ARBA00022807"/>
    </source>
</evidence>
<dbReference type="InterPro" id="IPR039417">
    <property type="entry name" value="Peptidase_C1A_papain-like"/>
</dbReference>
<dbReference type="FunFam" id="3.90.70.10:FF:000068">
    <property type="entry name" value="Cysteine protease 1"/>
    <property type="match status" value="1"/>
</dbReference>
<dbReference type="Gene3D" id="3.90.70.10">
    <property type="entry name" value="Cysteine proteinases"/>
    <property type="match status" value="1"/>
</dbReference>
<proteinExistence type="inferred from homology"/>
<keyword evidence="5" id="KW-1015">Disulfide bond</keyword>
<comment type="similarity">
    <text evidence="1">Belongs to the peptidase C1 family.</text>
</comment>
<evidence type="ECO:0000259" key="8">
    <source>
        <dbReference type="SMART" id="SM00848"/>
    </source>
</evidence>
<keyword evidence="4" id="KW-0788">Thiol protease</keyword>
<keyword evidence="3" id="KW-0378">Hydrolase</keyword>
<dbReference type="GO" id="GO:0008234">
    <property type="term" value="F:cysteine-type peptidase activity"/>
    <property type="evidence" value="ECO:0007669"/>
    <property type="project" value="UniProtKB-KW"/>
</dbReference>
<evidence type="ECO:0000256" key="1">
    <source>
        <dbReference type="ARBA" id="ARBA00008455"/>
    </source>
</evidence>
<dbReference type="SMART" id="SM00848">
    <property type="entry name" value="Inhibitor_I29"/>
    <property type="match status" value="1"/>
</dbReference>
<dbReference type="Proteomes" id="UP001085076">
    <property type="component" value="Miscellaneous, Linkage group lg01"/>
</dbReference>
<keyword evidence="2" id="KW-0645">Protease</keyword>
<dbReference type="InterPro" id="IPR000668">
    <property type="entry name" value="Peptidase_C1A_C"/>
</dbReference>
<protein>
    <submittedName>
        <fullName evidence="9">Uncharacterized protein</fullName>
    </submittedName>
</protein>
<dbReference type="CDD" id="cd02248">
    <property type="entry name" value="Peptidase_C1A"/>
    <property type="match status" value="1"/>
</dbReference>
<feature type="signal peptide" evidence="6">
    <location>
        <begin position="1"/>
        <end position="20"/>
    </location>
</feature>
<dbReference type="InterPro" id="IPR038765">
    <property type="entry name" value="Papain-like_cys_pep_sf"/>
</dbReference>
<dbReference type="SUPFAM" id="SSF54001">
    <property type="entry name" value="Cysteine proteinases"/>
    <property type="match status" value="1"/>
</dbReference>
<sequence>MASLLITFLLLVSFLSLSSSSSIVIPATRSESETRMLYEGWLIKHNKSYKNAQEKEERYAIFNDNLRYIDEHNTGNHSFKLGLNQFADLTNNEYRETYLGLEVAALNQTHKESDRYRFNKSDMLPNSIDWRDEGAVVPVKHQGNCNSCWAFSVVATVEGINQIVTGDLISLSEQELVDCYNKGCQSGYVNYAFEFIINNGGIDTEKDYPYKGQYRTCNTDKKNRKVVSIDSYEDVPHNDEKSLKKAVAHQPISVLIEAYGRDFQFYRKGIFKGYCGTAVDHAVTLVGYGTDDTTDYWLVKNSWGTYWGESGYARIKRNSYSIRGTCGIAMWPYYPVKKKNKGNPVEVKASANSCTNLYQSAS</sequence>
<organism evidence="9 10">
    <name type="scientific">Dioscorea zingiberensis</name>
    <dbReference type="NCBI Taxonomy" id="325984"/>
    <lineage>
        <taxon>Eukaryota</taxon>
        <taxon>Viridiplantae</taxon>
        <taxon>Streptophyta</taxon>
        <taxon>Embryophyta</taxon>
        <taxon>Tracheophyta</taxon>
        <taxon>Spermatophyta</taxon>
        <taxon>Magnoliopsida</taxon>
        <taxon>Liliopsida</taxon>
        <taxon>Dioscoreales</taxon>
        <taxon>Dioscoreaceae</taxon>
        <taxon>Dioscorea</taxon>
    </lineage>
</organism>
<dbReference type="InterPro" id="IPR013201">
    <property type="entry name" value="Prot_inhib_I29"/>
</dbReference>
<evidence type="ECO:0000256" key="5">
    <source>
        <dbReference type="ARBA" id="ARBA00023157"/>
    </source>
</evidence>
<dbReference type="EMBL" id="JAGGNH010000001">
    <property type="protein sequence ID" value="KAJ0984365.1"/>
    <property type="molecule type" value="Genomic_DNA"/>
</dbReference>